<name>A0ABX6QTW0_9HYPH</name>
<keyword evidence="4" id="KW-0732">Signal</keyword>
<dbReference type="Gene3D" id="1.10.287.470">
    <property type="entry name" value="Helix hairpin bin"/>
    <property type="match status" value="1"/>
</dbReference>
<feature type="region of interest" description="Disordered" evidence="3">
    <location>
        <begin position="353"/>
        <end position="443"/>
    </location>
</feature>
<dbReference type="SUPFAM" id="SSF111369">
    <property type="entry name" value="HlyD-like secretion proteins"/>
    <property type="match status" value="1"/>
</dbReference>
<feature type="chain" id="PRO_5045383566" evidence="4">
    <location>
        <begin position="21"/>
        <end position="443"/>
    </location>
</feature>
<dbReference type="Gene3D" id="2.40.50.100">
    <property type="match status" value="1"/>
</dbReference>
<dbReference type="RefSeq" id="WP_171033804.1">
    <property type="nucleotide sequence ID" value="NZ_CP058351.1"/>
</dbReference>
<evidence type="ECO:0000313" key="6">
    <source>
        <dbReference type="EMBL" id="QLF71832.1"/>
    </source>
</evidence>
<geneLocation type="plasmid" evidence="6 7">
    <name>pPRADMK78_01</name>
</geneLocation>
<dbReference type="Pfam" id="PF25917">
    <property type="entry name" value="BSH_RND"/>
    <property type="match status" value="1"/>
</dbReference>
<sequence>MKTSTWIAAGLTLATGAWLASGVLTGKEEPETQTDASAATNEPTLVEVVRSQARPVPIYLYAQGEARPFRSASAVVQTAGRVRSIKIQQGDRVEAGDVIATIGLDDLPARRESAQTQVLAFERDLEGIENLVQQGAAAETRGRELSARLAEARAELATINSQIEKATLTAPISGIVENVHLNEGQFAATGTEMATIVNNSPLRVTFRISQQNYGKVDLGSIVLVNFATGGSAKGRVCFLSRTADPQTRTFRAEARVPNPEGMVPSHVSAELRVETDELAAHFVSPAILSLNDEGILGVKSVNEGSVVLFRQAGIVRTEADGVWIADLPEAIRLISVGQGFVRDGEKVRIVEEGEATSGEMKGDAPLPTASVQSDPFSDAVALPDPPTANTLCAAQGTPDPLESSFRATAPATGPKTELPSGETPSATRLGGSGGQVSGEAGQE</sequence>
<keyword evidence="2" id="KW-0175">Coiled coil</keyword>
<protein>
    <submittedName>
        <fullName evidence="6">Efflux RND transporter periplasmic adaptor subunit</fullName>
    </submittedName>
</protein>
<gene>
    <name evidence="6" type="ORF">FE840_019725</name>
</gene>
<comment type="similarity">
    <text evidence="1">Belongs to the membrane fusion protein (MFP) (TC 8.A.1) family.</text>
</comment>
<evidence type="ECO:0000256" key="3">
    <source>
        <dbReference type="SAM" id="MobiDB-lite"/>
    </source>
</evidence>
<dbReference type="InterPro" id="IPR006143">
    <property type="entry name" value="RND_pump_MFP"/>
</dbReference>
<proteinExistence type="inferred from homology"/>
<keyword evidence="6" id="KW-0614">Plasmid</keyword>
<evidence type="ECO:0000256" key="4">
    <source>
        <dbReference type="SAM" id="SignalP"/>
    </source>
</evidence>
<feature type="coiled-coil region" evidence="2">
    <location>
        <begin position="111"/>
        <end position="169"/>
    </location>
</feature>
<evidence type="ECO:0000259" key="5">
    <source>
        <dbReference type="Pfam" id="PF25917"/>
    </source>
</evidence>
<keyword evidence="7" id="KW-1185">Reference proteome</keyword>
<dbReference type="PANTHER" id="PTHR30469">
    <property type="entry name" value="MULTIDRUG RESISTANCE PROTEIN MDTA"/>
    <property type="match status" value="1"/>
</dbReference>
<evidence type="ECO:0000313" key="7">
    <source>
        <dbReference type="Proteomes" id="UP000308530"/>
    </source>
</evidence>
<dbReference type="EMBL" id="CP058351">
    <property type="protein sequence ID" value="QLF71832.1"/>
    <property type="molecule type" value="Genomic_DNA"/>
</dbReference>
<organism evidence="6 7">
    <name type="scientific">Peteryoungia desertarenae</name>
    <dbReference type="NCBI Taxonomy" id="1813451"/>
    <lineage>
        <taxon>Bacteria</taxon>
        <taxon>Pseudomonadati</taxon>
        <taxon>Pseudomonadota</taxon>
        <taxon>Alphaproteobacteria</taxon>
        <taxon>Hyphomicrobiales</taxon>
        <taxon>Rhizobiaceae</taxon>
        <taxon>Peteryoungia</taxon>
    </lineage>
</organism>
<evidence type="ECO:0000256" key="2">
    <source>
        <dbReference type="SAM" id="Coils"/>
    </source>
</evidence>
<dbReference type="NCBIfam" id="TIGR01730">
    <property type="entry name" value="RND_mfp"/>
    <property type="match status" value="1"/>
</dbReference>
<feature type="signal peptide" evidence="4">
    <location>
        <begin position="1"/>
        <end position="20"/>
    </location>
</feature>
<feature type="domain" description="Multidrug resistance protein MdtA-like barrel-sandwich hybrid" evidence="5">
    <location>
        <begin position="76"/>
        <end position="197"/>
    </location>
</feature>
<accession>A0ABX6QTW0</accession>
<dbReference type="Proteomes" id="UP000308530">
    <property type="component" value="Plasmid pPRADMK78_01"/>
</dbReference>
<dbReference type="InterPro" id="IPR058625">
    <property type="entry name" value="MdtA-like_BSH"/>
</dbReference>
<dbReference type="PANTHER" id="PTHR30469:SF29">
    <property type="entry name" value="BLR2860 PROTEIN"/>
    <property type="match status" value="1"/>
</dbReference>
<reference evidence="6 7" key="1">
    <citation type="submission" date="2020-06" db="EMBL/GenBank/DDBJ databases">
        <title>Genome sequence of Rhizobium sp strain ADMK78.</title>
        <authorList>
            <person name="Rahi P."/>
        </authorList>
    </citation>
    <scope>NUCLEOTIDE SEQUENCE [LARGE SCALE GENOMIC DNA]</scope>
    <source>
        <strain evidence="6 7">ADMK78</strain>
        <plasmid evidence="6 7">pPRADMK78_01</plasmid>
    </source>
</reference>
<evidence type="ECO:0000256" key="1">
    <source>
        <dbReference type="ARBA" id="ARBA00009477"/>
    </source>
</evidence>
<dbReference type="Gene3D" id="2.40.30.170">
    <property type="match status" value="1"/>
</dbReference>